<reference evidence="3 4" key="1">
    <citation type="submission" date="2005-12" db="EMBL/GenBank/DDBJ databases">
        <authorList>
            <person name="Moran M.A."/>
            <person name="Ferriera S."/>
            <person name="Johnson J."/>
            <person name="Kravitz S."/>
            <person name="Halpern A."/>
            <person name="Remington K."/>
            <person name="Beeson K."/>
            <person name="Tran B."/>
            <person name="Rogers Y.-H."/>
            <person name="Friedman R."/>
            <person name="Venter J.C."/>
        </authorList>
    </citation>
    <scope>NUCLEOTIDE SEQUENCE [LARGE SCALE GENOMIC DNA]</scope>
    <source>
        <strain evidence="4">ATCC BAA-591 / DSM 15170 / ISM</strain>
    </source>
</reference>
<feature type="compositionally biased region" description="Basic and acidic residues" evidence="1">
    <location>
        <begin position="58"/>
        <end position="81"/>
    </location>
</feature>
<evidence type="ECO:0000313" key="3">
    <source>
        <dbReference type="EMBL" id="EAP77863.1"/>
    </source>
</evidence>
<comment type="caution">
    <text evidence="3">The sequence shown here is derived from an EMBL/GenBank/DDBJ whole genome shotgun (WGS) entry which is preliminary data.</text>
</comment>
<sequence length="118" mass="12179">MSENSKATGEANKGAAKTTDRLRQEIDAGKAGDKQGFPDPAAAPLGTDAEAGGAPPTEAERRMAEAEIAERPNADQARPDLRPISPSAEPGPGSRPLAKLALVVGLGLLVIWVLVEVM</sequence>
<keyword evidence="4" id="KW-1185">Reference proteome</keyword>
<dbReference type="HOGENOM" id="CLU_145409_1_0_5"/>
<feature type="region of interest" description="Disordered" evidence="1">
    <location>
        <begin position="1"/>
        <end position="96"/>
    </location>
</feature>
<evidence type="ECO:0000256" key="1">
    <source>
        <dbReference type="SAM" id="MobiDB-lite"/>
    </source>
</evidence>
<dbReference type="EMBL" id="AALY01000001">
    <property type="protein sequence ID" value="EAP77863.1"/>
    <property type="molecule type" value="Genomic_DNA"/>
</dbReference>
<dbReference type="STRING" id="89187.ISM_06200"/>
<dbReference type="OrthoDB" id="7306245at2"/>
<keyword evidence="2" id="KW-1133">Transmembrane helix</keyword>
<dbReference type="RefSeq" id="WP_009813264.1">
    <property type="nucleotide sequence ID" value="NZ_CH724156.1"/>
</dbReference>
<dbReference type="Proteomes" id="UP000005954">
    <property type="component" value="Unassembled WGS sequence"/>
</dbReference>
<feature type="compositionally biased region" description="Basic and acidic residues" evidence="1">
    <location>
        <begin position="18"/>
        <end position="33"/>
    </location>
</feature>
<evidence type="ECO:0000256" key="2">
    <source>
        <dbReference type="SAM" id="Phobius"/>
    </source>
</evidence>
<keyword evidence="2" id="KW-0472">Membrane</keyword>
<name>A3SKI2_ROSNI</name>
<gene>
    <name evidence="3" type="ORF">ISM_06200</name>
</gene>
<organism evidence="3 4">
    <name type="scientific">Roseovarius nubinhibens (strain ATCC BAA-591 / DSM 15170 / ISM)</name>
    <dbReference type="NCBI Taxonomy" id="89187"/>
    <lineage>
        <taxon>Bacteria</taxon>
        <taxon>Pseudomonadati</taxon>
        <taxon>Pseudomonadota</taxon>
        <taxon>Alphaproteobacteria</taxon>
        <taxon>Rhodobacterales</taxon>
        <taxon>Roseobacteraceae</taxon>
        <taxon>Roseovarius</taxon>
    </lineage>
</organism>
<dbReference type="eggNOG" id="ENOG502ZYQ4">
    <property type="taxonomic scope" value="Bacteria"/>
</dbReference>
<feature type="transmembrane region" description="Helical" evidence="2">
    <location>
        <begin position="97"/>
        <end position="115"/>
    </location>
</feature>
<proteinExistence type="predicted"/>
<dbReference type="AlphaFoldDB" id="A3SKI2"/>
<keyword evidence="2" id="KW-0812">Transmembrane</keyword>
<protein>
    <submittedName>
        <fullName evidence="3">Uncharacterized protein</fullName>
    </submittedName>
</protein>
<evidence type="ECO:0000313" key="4">
    <source>
        <dbReference type="Proteomes" id="UP000005954"/>
    </source>
</evidence>
<accession>A3SKI2</accession>